<feature type="compositionally biased region" description="Polar residues" evidence="5">
    <location>
        <begin position="1"/>
        <end position="10"/>
    </location>
</feature>
<dbReference type="EMBL" id="ML996569">
    <property type="protein sequence ID" value="KAF2759917.1"/>
    <property type="molecule type" value="Genomic_DNA"/>
</dbReference>
<dbReference type="InterPro" id="IPR002641">
    <property type="entry name" value="PNPLA_dom"/>
</dbReference>
<accession>A0A6A6WEA6</accession>
<organism evidence="7 8">
    <name type="scientific">Pseudovirgaria hyperparasitica</name>
    <dbReference type="NCBI Taxonomy" id="470096"/>
    <lineage>
        <taxon>Eukaryota</taxon>
        <taxon>Fungi</taxon>
        <taxon>Dikarya</taxon>
        <taxon>Ascomycota</taxon>
        <taxon>Pezizomycotina</taxon>
        <taxon>Dothideomycetes</taxon>
        <taxon>Dothideomycetes incertae sedis</taxon>
        <taxon>Acrospermales</taxon>
        <taxon>Acrospermaceae</taxon>
        <taxon>Pseudovirgaria</taxon>
    </lineage>
</organism>
<keyword evidence="8" id="KW-1185">Reference proteome</keyword>
<evidence type="ECO:0000313" key="7">
    <source>
        <dbReference type="EMBL" id="KAF2759917.1"/>
    </source>
</evidence>
<proteinExistence type="predicted"/>
<protein>
    <submittedName>
        <fullName evidence="7">FabD/lysophospholipase-like protein</fullName>
    </submittedName>
</protein>
<feature type="domain" description="PNPLA" evidence="6">
    <location>
        <begin position="52"/>
        <end position="306"/>
    </location>
</feature>
<gene>
    <name evidence="7" type="ORF">EJ05DRAFT_314717</name>
</gene>
<reference evidence="7" key="1">
    <citation type="journal article" date="2020" name="Stud. Mycol.">
        <title>101 Dothideomycetes genomes: a test case for predicting lifestyles and emergence of pathogens.</title>
        <authorList>
            <person name="Haridas S."/>
            <person name="Albert R."/>
            <person name="Binder M."/>
            <person name="Bloem J."/>
            <person name="Labutti K."/>
            <person name="Salamov A."/>
            <person name="Andreopoulos B."/>
            <person name="Baker S."/>
            <person name="Barry K."/>
            <person name="Bills G."/>
            <person name="Bluhm B."/>
            <person name="Cannon C."/>
            <person name="Castanera R."/>
            <person name="Culley D."/>
            <person name="Daum C."/>
            <person name="Ezra D."/>
            <person name="Gonzalez J."/>
            <person name="Henrissat B."/>
            <person name="Kuo A."/>
            <person name="Liang C."/>
            <person name="Lipzen A."/>
            <person name="Lutzoni F."/>
            <person name="Magnuson J."/>
            <person name="Mondo S."/>
            <person name="Nolan M."/>
            <person name="Ohm R."/>
            <person name="Pangilinan J."/>
            <person name="Park H.-J."/>
            <person name="Ramirez L."/>
            <person name="Alfaro M."/>
            <person name="Sun H."/>
            <person name="Tritt A."/>
            <person name="Yoshinaga Y."/>
            <person name="Zwiers L.-H."/>
            <person name="Turgeon B."/>
            <person name="Goodwin S."/>
            <person name="Spatafora J."/>
            <person name="Crous P."/>
            <person name="Grigoriev I."/>
        </authorList>
    </citation>
    <scope>NUCLEOTIDE SEQUENCE</scope>
    <source>
        <strain evidence="7">CBS 121739</strain>
    </source>
</reference>
<name>A0A6A6WEA6_9PEZI</name>
<evidence type="ECO:0000256" key="1">
    <source>
        <dbReference type="ARBA" id="ARBA00022801"/>
    </source>
</evidence>
<dbReference type="Pfam" id="PF01734">
    <property type="entry name" value="Patatin"/>
    <property type="match status" value="1"/>
</dbReference>
<dbReference type="PROSITE" id="PS51635">
    <property type="entry name" value="PNPLA"/>
    <property type="match status" value="1"/>
</dbReference>
<dbReference type="OrthoDB" id="626167at2759"/>
<dbReference type="PANTHER" id="PTHR24185">
    <property type="entry name" value="CALCIUM-INDEPENDENT PHOSPHOLIPASE A2-GAMMA"/>
    <property type="match status" value="1"/>
</dbReference>
<evidence type="ECO:0000259" key="6">
    <source>
        <dbReference type="PROSITE" id="PS51635"/>
    </source>
</evidence>
<dbReference type="GO" id="GO:0046486">
    <property type="term" value="P:glycerolipid metabolic process"/>
    <property type="evidence" value="ECO:0007669"/>
    <property type="project" value="UniProtKB-ARBA"/>
</dbReference>
<dbReference type="PANTHER" id="PTHR24185:SF1">
    <property type="entry name" value="CALCIUM-INDEPENDENT PHOSPHOLIPASE A2-GAMMA"/>
    <property type="match status" value="1"/>
</dbReference>
<dbReference type="Gene3D" id="3.40.1090.10">
    <property type="entry name" value="Cytosolic phospholipase A2 catalytic domain"/>
    <property type="match status" value="1"/>
</dbReference>
<dbReference type="AlphaFoldDB" id="A0A6A6WEA6"/>
<feature type="short sequence motif" description="GXGXXG" evidence="4">
    <location>
        <begin position="56"/>
        <end position="61"/>
    </location>
</feature>
<feature type="short sequence motif" description="DGA/G" evidence="4">
    <location>
        <begin position="293"/>
        <end position="295"/>
    </location>
</feature>
<dbReference type="GO" id="GO:0016042">
    <property type="term" value="P:lipid catabolic process"/>
    <property type="evidence" value="ECO:0007669"/>
    <property type="project" value="UniProtKB-UniRule"/>
</dbReference>
<feature type="compositionally biased region" description="Low complexity" evidence="5">
    <location>
        <begin position="11"/>
        <end position="22"/>
    </location>
</feature>
<dbReference type="GeneID" id="54481764"/>
<dbReference type="SUPFAM" id="SSF52151">
    <property type="entry name" value="FabD/lysophospholipase-like"/>
    <property type="match status" value="1"/>
</dbReference>
<dbReference type="GO" id="GO:0016020">
    <property type="term" value="C:membrane"/>
    <property type="evidence" value="ECO:0007669"/>
    <property type="project" value="TreeGrafter"/>
</dbReference>
<dbReference type="GO" id="GO:0047499">
    <property type="term" value="F:calcium-independent phospholipase A2 activity"/>
    <property type="evidence" value="ECO:0007669"/>
    <property type="project" value="TreeGrafter"/>
</dbReference>
<dbReference type="RefSeq" id="XP_033602368.1">
    <property type="nucleotide sequence ID" value="XM_033740710.1"/>
</dbReference>
<dbReference type="Proteomes" id="UP000799437">
    <property type="component" value="Unassembled WGS sequence"/>
</dbReference>
<evidence type="ECO:0000313" key="8">
    <source>
        <dbReference type="Proteomes" id="UP000799437"/>
    </source>
</evidence>
<sequence>MSLQASLSQGLSPNLSSSRPLSVITNNSENEDVTSGRAWSRRVVDAWDPLILTLDGGGIRGYSTLLILLQLMREISTWERKLEREEGPIPGATSRSYAVNELLPCHYFDYMYGTSTGGLIATMLGRLRMSVPQCLKIYREVGNDLFGHRRTRVPLATKYFHRPLETAVQRIVKTYCKTHPRGQCDGQDWHPWNLETKGRNPDDPWVPDISEERICQSICLTATHSGKIDEAYLLRSYNHRYNTRVQFADWLIKYNEGADPLRIWQVTRATSAAPFYFKALEADIRGEVKSFKDGGIRENNPASAAWSEFLSMYGEDQEPSLLLSVGTGKPNEAHDGFASAWPGPLGQLKVMKTASEKFAVVKNLMVKYTEGEQTHRTMLSTARGQHKWYKRLNVSSGLETMKLDNWEKGPWIDPETNMEIIVPGGASLRRMEEVTEKYLNRDFDHDHDTYAPPRTMLIQTAEKLVRHRRERERTKDQDLRRWQTFMGQWLTGELGPEDTVLPPLPDAQPPRRRRRS</sequence>
<evidence type="ECO:0000256" key="2">
    <source>
        <dbReference type="ARBA" id="ARBA00022963"/>
    </source>
</evidence>
<keyword evidence="2 4" id="KW-0442">Lipid degradation</keyword>
<feature type="active site" description="Nucleophile" evidence="4">
    <location>
        <position position="115"/>
    </location>
</feature>
<dbReference type="InterPro" id="IPR016035">
    <property type="entry name" value="Acyl_Trfase/lysoPLipase"/>
</dbReference>
<feature type="region of interest" description="Disordered" evidence="5">
    <location>
        <begin position="1"/>
        <end position="29"/>
    </location>
</feature>
<feature type="short sequence motif" description="GXSXG" evidence="4">
    <location>
        <begin position="113"/>
        <end position="117"/>
    </location>
</feature>
<evidence type="ECO:0000256" key="4">
    <source>
        <dbReference type="PROSITE-ProRule" id="PRU01161"/>
    </source>
</evidence>
<keyword evidence="3 4" id="KW-0443">Lipid metabolism</keyword>
<dbReference type="GO" id="GO:0019369">
    <property type="term" value="P:arachidonate metabolic process"/>
    <property type="evidence" value="ECO:0007669"/>
    <property type="project" value="TreeGrafter"/>
</dbReference>
<keyword evidence="1 4" id="KW-0378">Hydrolase</keyword>
<evidence type="ECO:0000256" key="3">
    <source>
        <dbReference type="ARBA" id="ARBA00023098"/>
    </source>
</evidence>
<feature type="active site" description="Proton acceptor" evidence="4">
    <location>
        <position position="293"/>
    </location>
</feature>
<feature type="region of interest" description="Disordered" evidence="5">
    <location>
        <begin position="493"/>
        <end position="516"/>
    </location>
</feature>
<evidence type="ECO:0000256" key="5">
    <source>
        <dbReference type="SAM" id="MobiDB-lite"/>
    </source>
</evidence>